<dbReference type="Pfam" id="PF07690">
    <property type="entry name" value="MFS_1"/>
    <property type="match status" value="1"/>
</dbReference>
<evidence type="ECO:0000313" key="6">
    <source>
        <dbReference type="EMBL" id="ARN73326.1"/>
    </source>
</evidence>
<dbReference type="STRING" id="716816.BST96_03915"/>
<feature type="transmembrane region" description="Helical" evidence="4">
    <location>
        <begin position="370"/>
        <end position="392"/>
    </location>
</feature>
<dbReference type="PANTHER" id="PTHR23524">
    <property type="entry name" value="TRANSPORTER, PUTATIVE (AFU_ORTHOLOGUE AFUA_8G04850)-RELATED"/>
    <property type="match status" value="1"/>
</dbReference>
<keyword evidence="1 4" id="KW-0812">Transmembrane</keyword>
<evidence type="ECO:0000313" key="7">
    <source>
        <dbReference type="Proteomes" id="UP000193450"/>
    </source>
</evidence>
<feature type="transmembrane region" description="Helical" evidence="4">
    <location>
        <begin position="64"/>
        <end position="82"/>
    </location>
</feature>
<dbReference type="SUPFAM" id="SSF103473">
    <property type="entry name" value="MFS general substrate transporter"/>
    <property type="match status" value="1"/>
</dbReference>
<feature type="transmembrane region" description="Helical" evidence="4">
    <location>
        <begin position="147"/>
        <end position="166"/>
    </location>
</feature>
<dbReference type="InterPro" id="IPR020846">
    <property type="entry name" value="MFS_dom"/>
</dbReference>
<feature type="transmembrane region" description="Helical" evidence="4">
    <location>
        <begin position="279"/>
        <end position="300"/>
    </location>
</feature>
<dbReference type="KEGG" id="osg:BST96_03915"/>
<evidence type="ECO:0000256" key="4">
    <source>
        <dbReference type="SAM" id="Phobius"/>
    </source>
</evidence>
<dbReference type="GO" id="GO:0022857">
    <property type="term" value="F:transmembrane transporter activity"/>
    <property type="evidence" value="ECO:0007669"/>
    <property type="project" value="InterPro"/>
</dbReference>
<reference evidence="6 7" key="1">
    <citation type="submission" date="2016-11" db="EMBL/GenBank/DDBJ databases">
        <title>Trade-off between light-utilization and light-protection in marine flavobacteria.</title>
        <authorList>
            <person name="Kumagai Y."/>
        </authorList>
    </citation>
    <scope>NUCLEOTIDE SEQUENCE [LARGE SCALE GENOMIC DNA]</scope>
    <source>
        <strain evidence="6 7">NBRC 107125</strain>
    </source>
</reference>
<proteinExistence type="predicted"/>
<evidence type="ECO:0000259" key="5">
    <source>
        <dbReference type="PROSITE" id="PS50850"/>
    </source>
</evidence>
<organism evidence="6 7">
    <name type="scientific">Oceanicoccus sagamiensis</name>
    <dbReference type="NCBI Taxonomy" id="716816"/>
    <lineage>
        <taxon>Bacteria</taxon>
        <taxon>Pseudomonadati</taxon>
        <taxon>Pseudomonadota</taxon>
        <taxon>Gammaproteobacteria</taxon>
        <taxon>Cellvibrionales</taxon>
        <taxon>Spongiibacteraceae</taxon>
        <taxon>Oceanicoccus</taxon>
    </lineage>
</organism>
<accession>A0A1X9N6I8</accession>
<keyword evidence="7" id="KW-1185">Reference proteome</keyword>
<feature type="transmembrane region" description="Helical" evidence="4">
    <location>
        <begin position="113"/>
        <end position="135"/>
    </location>
</feature>
<dbReference type="RefSeq" id="WP_085757438.1">
    <property type="nucleotide sequence ID" value="NZ_CP019343.1"/>
</dbReference>
<gene>
    <name evidence="6" type="ORF">BST96_03915</name>
</gene>
<dbReference type="AlphaFoldDB" id="A0A1X9N6I8"/>
<dbReference type="OrthoDB" id="9764259at2"/>
<name>A0A1X9N6I8_9GAMM</name>
<dbReference type="InterPro" id="IPR036259">
    <property type="entry name" value="MFS_trans_sf"/>
</dbReference>
<protein>
    <recommendedName>
        <fullName evidence="5">Major facilitator superfamily (MFS) profile domain-containing protein</fullName>
    </recommendedName>
</protein>
<feature type="transmembrane region" description="Helical" evidence="4">
    <location>
        <begin position="336"/>
        <end position="358"/>
    </location>
</feature>
<feature type="transmembrane region" description="Helical" evidence="4">
    <location>
        <begin position="186"/>
        <end position="205"/>
    </location>
</feature>
<feature type="transmembrane region" description="Helical" evidence="4">
    <location>
        <begin position="307"/>
        <end position="324"/>
    </location>
</feature>
<dbReference type="Proteomes" id="UP000193450">
    <property type="component" value="Chromosome"/>
</dbReference>
<feature type="transmembrane region" description="Helical" evidence="4">
    <location>
        <begin position="89"/>
        <end position="107"/>
    </location>
</feature>
<dbReference type="PANTHER" id="PTHR23524:SF1">
    <property type="entry name" value="MRH DOMAIN-CONTAINING PROTEIN-RELATED"/>
    <property type="match status" value="1"/>
</dbReference>
<evidence type="ECO:0000256" key="1">
    <source>
        <dbReference type="ARBA" id="ARBA00022692"/>
    </source>
</evidence>
<dbReference type="PROSITE" id="PS50850">
    <property type="entry name" value="MFS"/>
    <property type="match status" value="1"/>
</dbReference>
<evidence type="ECO:0000256" key="3">
    <source>
        <dbReference type="ARBA" id="ARBA00023136"/>
    </source>
</evidence>
<feature type="transmembrane region" description="Helical" evidence="4">
    <location>
        <begin position="398"/>
        <end position="418"/>
    </location>
</feature>
<evidence type="ECO:0000256" key="2">
    <source>
        <dbReference type="ARBA" id="ARBA00022989"/>
    </source>
</evidence>
<feature type="transmembrane region" description="Helical" evidence="4">
    <location>
        <begin position="252"/>
        <end position="273"/>
    </location>
</feature>
<keyword evidence="2 4" id="KW-1133">Transmembrane helix</keyword>
<dbReference type="InterPro" id="IPR011701">
    <property type="entry name" value="MFS"/>
</dbReference>
<feature type="transmembrane region" description="Helical" evidence="4">
    <location>
        <begin position="20"/>
        <end position="44"/>
    </location>
</feature>
<dbReference type="EMBL" id="CP019343">
    <property type="protein sequence ID" value="ARN73326.1"/>
    <property type="molecule type" value="Genomic_DNA"/>
</dbReference>
<feature type="domain" description="Major facilitator superfamily (MFS) profile" evidence="5">
    <location>
        <begin position="19"/>
        <end position="424"/>
    </location>
</feature>
<dbReference type="Gene3D" id="1.20.1250.20">
    <property type="entry name" value="MFS general substrate transporter like domains"/>
    <property type="match status" value="1"/>
</dbReference>
<sequence>MANKLGPIYLAEGVLPRHVLAYLFAAFVSIGLFTYLVILTPYILRHNIGADQSNFGQITGDIQFWQEILVLCVIGWFGALSDRWGRRRVYIIGFILMGFAYATYAFATTIPELIAFRLIFALAVAANSAMLAAVVADYPAEQSRGKLAATSMLLNGLGATFFSGALGSLPDYFLQFAENEIWAGRYAALSIAAIAFFAAFVMVGLKPGLPANQKPSKASVLSLMKEGFSAGKKARIGVSYLGSFAARADMSIITLFLILWATIAATNAGMSAAEATKIAGMKMGIVMACSVFWAPVFGILADKVDRLNLLIVGFLLAAIGYGWVATQADILSSAAIPALIMMGIGQSSTILSCTVMLGQESPEELRGSTFGMQSFFGAIGILMISVVGGRLFDNVGPYAPFYAIAVANGLVFAVGFMVRLKELKNTSPATT</sequence>
<keyword evidence="3 4" id="KW-0472">Membrane</keyword>